<organism evidence="1 2">
    <name type="scientific">Eretmocerus hayati</name>
    <dbReference type="NCBI Taxonomy" id="131215"/>
    <lineage>
        <taxon>Eukaryota</taxon>
        <taxon>Metazoa</taxon>
        <taxon>Ecdysozoa</taxon>
        <taxon>Arthropoda</taxon>
        <taxon>Hexapoda</taxon>
        <taxon>Insecta</taxon>
        <taxon>Pterygota</taxon>
        <taxon>Neoptera</taxon>
        <taxon>Endopterygota</taxon>
        <taxon>Hymenoptera</taxon>
        <taxon>Apocrita</taxon>
        <taxon>Proctotrupomorpha</taxon>
        <taxon>Chalcidoidea</taxon>
        <taxon>Aphelinidae</taxon>
        <taxon>Aphelininae</taxon>
        <taxon>Eretmocerus</taxon>
    </lineage>
</organism>
<sequence>MLEQDYPSPHLNVELITAIEGMWDFDTIKILVKSGHDIDSRNARGVTCLEAAIRRGCPQIVELLLNNGADITARTSSTTHSIIEVFFRMLHQPEVDNTKKLAILQILLAHGVQLEFLRDYPCIPLTVLQEISLDVLKVLLASGMQVPSYYEEDGMLATFSVMRNSDHAVLHYLVLNNYIDLETRDAQGRTSLMFEANWGNTDHVVRLLSLGANPDTFNGLESALFLSMSEGEVSETFQVLFFKCNGRTICTVFALAMMNHKNNYVEFITKETALRSTNTPHPLSIALSTYYGEIFTTLFNDYVSDLRNNFTQEFCGGLSWVDVLLTKNTELLLKNHVLCDYVSGIMRPIPPSCHFWADMYKKICSIRIMCLKKHKAQQILCKLLNIDVRSYPHIIHQIMDYLCYDDILNLQDVLHFG</sequence>
<evidence type="ECO:0000313" key="2">
    <source>
        <dbReference type="Proteomes" id="UP001239111"/>
    </source>
</evidence>
<keyword evidence="2" id="KW-1185">Reference proteome</keyword>
<reference evidence="1" key="1">
    <citation type="submission" date="2023-04" db="EMBL/GenBank/DDBJ databases">
        <title>A chromosome-level genome assembly of the parasitoid wasp Eretmocerus hayati.</title>
        <authorList>
            <person name="Zhong Y."/>
            <person name="Liu S."/>
            <person name="Liu Y."/>
        </authorList>
    </citation>
    <scope>NUCLEOTIDE SEQUENCE</scope>
    <source>
        <strain evidence="1">ZJU_SS_LIU_2023</strain>
    </source>
</reference>
<protein>
    <submittedName>
        <fullName evidence="1">Uncharacterized protein</fullName>
    </submittedName>
</protein>
<dbReference type="EMBL" id="CM056741">
    <property type="protein sequence ID" value="KAJ8681928.1"/>
    <property type="molecule type" value="Genomic_DNA"/>
</dbReference>
<proteinExistence type="predicted"/>
<comment type="caution">
    <text evidence="1">The sequence shown here is derived from an EMBL/GenBank/DDBJ whole genome shotgun (WGS) entry which is preliminary data.</text>
</comment>
<accession>A0ACC2PFV3</accession>
<evidence type="ECO:0000313" key="1">
    <source>
        <dbReference type="EMBL" id="KAJ8681928.1"/>
    </source>
</evidence>
<name>A0ACC2PFV3_9HYME</name>
<gene>
    <name evidence="1" type="ORF">QAD02_017720</name>
</gene>
<dbReference type="Proteomes" id="UP001239111">
    <property type="component" value="Chromosome 1"/>
</dbReference>